<sequence>IFPFSLSRYFSLRGFKLNIIFYRLSIRSSAKHASRDKPSPPKQTYKIAYAVFVRTTSTEPSFQ</sequence>
<dbReference type="AlphaFoldDB" id="A0A7J7P0Y9"/>
<accession>A0A7J7P0Y9</accession>
<gene>
    <name evidence="1" type="ORF">GIB67_004209</name>
</gene>
<keyword evidence="2" id="KW-1185">Reference proteome</keyword>
<evidence type="ECO:0000313" key="1">
    <source>
        <dbReference type="EMBL" id="KAF6173106.1"/>
    </source>
</evidence>
<protein>
    <submittedName>
        <fullName evidence="1">Uncharacterized protein</fullName>
    </submittedName>
</protein>
<feature type="non-terminal residue" evidence="1">
    <location>
        <position position="63"/>
    </location>
</feature>
<organism evidence="1 2">
    <name type="scientific">Kingdonia uniflora</name>
    <dbReference type="NCBI Taxonomy" id="39325"/>
    <lineage>
        <taxon>Eukaryota</taxon>
        <taxon>Viridiplantae</taxon>
        <taxon>Streptophyta</taxon>
        <taxon>Embryophyta</taxon>
        <taxon>Tracheophyta</taxon>
        <taxon>Spermatophyta</taxon>
        <taxon>Magnoliopsida</taxon>
        <taxon>Ranunculales</taxon>
        <taxon>Circaeasteraceae</taxon>
        <taxon>Kingdonia</taxon>
    </lineage>
</organism>
<comment type="caution">
    <text evidence="1">The sequence shown here is derived from an EMBL/GenBank/DDBJ whole genome shotgun (WGS) entry which is preliminary data.</text>
</comment>
<dbReference type="EMBL" id="JACGCM010000362">
    <property type="protein sequence ID" value="KAF6173106.1"/>
    <property type="molecule type" value="Genomic_DNA"/>
</dbReference>
<feature type="non-terminal residue" evidence="1">
    <location>
        <position position="1"/>
    </location>
</feature>
<proteinExistence type="predicted"/>
<reference evidence="1 2" key="1">
    <citation type="journal article" date="2020" name="IScience">
        <title>Genome Sequencing of the Endangered Kingdonia uniflora (Circaeasteraceae, Ranunculales) Reveals Potential Mechanisms of Evolutionary Specialization.</title>
        <authorList>
            <person name="Sun Y."/>
            <person name="Deng T."/>
            <person name="Zhang A."/>
            <person name="Moore M.J."/>
            <person name="Landis J.B."/>
            <person name="Lin N."/>
            <person name="Zhang H."/>
            <person name="Zhang X."/>
            <person name="Huang J."/>
            <person name="Zhang X."/>
            <person name="Sun H."/>
            <person name="Wang H."/>
        </authorList>
    </citation>
    <scope>NUCLEOTIDE SEQUENCE [LARGE SCALE GENOMIC DNA]</scope>
    <source>
        <strain evidence="1">TB1705</strain>
        <tissue evidence="1">Leaf</tissue>
    </source>
</reference>
<dbReference type="Proteomes" id="UP000541444">
    <property type="component" value="Unassembled WGS sequence"/>
</dbReference>
<name>A0A7J7P0Y9_9MAGN</name>
<evidence type="ECO:0000313" key="2">
    <source>
        <dbReference type="Proteomes" id="UP000541444"/>
    </source>
</evidence>